<dbReference type="Proteomes" id="UP000285750">
    <property type="component" value="Unassembled WGS sequence"/>
</dbReference>
<proteinExistence type="predicted"/>
<gene>
    <name evidence="1" type="ORF">DWY14_16530</name>
</gene>
<accession>A0A412H1A7</accession>
<sequence>MMYKAIRDKEVVELRNALQKFPNHKYDWDENDEPRPRIVASPKHSDYTSDYEVCRITENLGTDCGIFIKDLENGEIVETGYAFLEFGSIDSLLDELPEIVE</sequence>
<name>A0A412H1A7_9BACT</name>
<dbReference type="AlphaFoldDB" id="A0A412H1A7"/>
<evidence type="ECO:0000313" key="2">
    <source>
        <dbReference type="Proteomes" id="UP000285750"/>
    </source>
</evidence>
<dbReference type="EMBL" id="QRUY01000060">
    <property type="protein sequence ID" value="RGS02021.1"/>
    <property type="molecule type" value="Genomic_DNA"/>
</dbReference>
<organism evidence="1 2">
    <name type="scientific">Phocaeicola plebeius</name>
    <dbReference type="NCBI Taxonomy" id="310297"/>
    <lineage>
        <taxon>Bacteria</taxon>
        <taxon>Pseudomonadati</taxon>
        <taxon>Bacteroidota</taxon>
        <taxon>Bacteroidia</taxon>
        <taxon>Bacteroidales</taxon>
        <taxon>Bacteroidaceae</taxon>
        <taxon>Phocaeicola</taxon>
    </lineage>
</organism>
<protein>
    <submittedName>
        <fullName evidence="1">Uncharacterized protein</fullName>
    </submittedName>
</protein>
<comment type="caution">
    <text evidence="1">The sequence shown here is derived from an EMBL/GenBank/DDBJ whole genome shotgun (WGS) entry which is preliminary data.</text>
</comment>
<reference evidence="1 2" key="1">
    <citation type="submission" date="2018-08" db="EMBL/GenBank/DDBJ databases">
        <title>A genome reference for cultivated species of the human gut microbiota.</title>
        <authorList>
            <person name="Zou Y."/>
            <person name="Xue W."/>
            <person name="Luo G."/>
        </authorList>
    </citation>
    <scope>NUCLEOTIDE SEQUENCE [LARGE SCALE GENOMIC DNA]</scope>
    <source>
        <strain evidence="1 2">AF24-16AC</strain>
    </source>
</reference>
<evidence type="ECO:0000313" key="1">
    <source>
        <dbReference type="EMBL" id="RGS02021.1"/>
    </source>
</evidence>